<comment type="caution">
    <text evidence="2">The sequence shown here is derived from an EMBL/GenBank/DDBJ whole genome shotgun (WGS) entry which is preliminary data.</text>
</comment>
<feature type="domain" description="NadR/Ttd14 AAA" evidence="1">
    <location>
        <begin position="21"/>
        <end position="195"/>
    </location>
</feature>
<name>A0A1T0CKX4_9GAMM</name>
<organism evidence="2 3">
    <name type="scientific">Lwoffella lincolnii</name>
    <dbReference type="NCBI Taxonomy" id="90241"/>
    <lineage>
        <taxon>Bacteria</taxon>
        <taxon>Pseudomonadati</taxon>
        <taxon>Pseudomonadota</taxon>
        <taxon>Gammaproteobacteria</taxon>
        <taxon>Moraxellales</taxon>
        <taxon>Moraxellaceae</taxon>
        <taxon>Lwoffella</taxon>
    </lineage>
</organism>
<dbReference type="InterPro" id="IPR027417">
    <property type="entry name" value="P-loop_NTPase"/>
</dbReference>
<dbReference type="EMBL" id="MUYT01000001">
    <property type="protein sequence ID" value="OOS22811.1"/>
    <property type="molecule type" value="Genomic_DNA"/>
</dbReference>
<dbReference type="InterPro" id="IPR038727">
    <property type="entry name" value="NadR/Ttd14_AAA_dom"/>
</dbReference>
<dbReference type="OrthoDB" id="3249147at2"/>
<dbReference type="PANTHER" id="PTHR37512">
    <property type="entry name" value="TRIFUNCTIONAL NAD BIOSYNTHESIS/REGULATOR PROTEIN NADR"/>
    <property type="match status" value="1"/>
</dbReference>
<evidence type="ECO:0000259" key="1">
    <source>
        <dbReference type="Pfam" id="PF13521"/>
    </source>
</evidence>
<proteinExistence type="predicted"/>
<accession>A0A1T0CKX4</accession>
<dbReference type="PANTHER" id="PTHR37512:SF1">
    <property type="entry name" value="NADR_TTD14 AAA DOMAIN-CONTAINING PROTEIN"/>
    <property type="match status" value="1"/>
</dbReference>
<dbReference type="STRING" id="90241.B0682_00970"/>
<dbReference type="Gene3D" id="3.40.50.300">
    <property type="entry name" value="P-loop containing nucleotide triphosphate hydrolases"/>
    <property type="match status" value="1"/>
</dbReference>
<protein>
    <recommendedName>
        <fullName evidence="1">NadR/Ttd14 AAA domain-containing protein</fullName>
    </recommendedName>
</protein>
<keyword evidence="3" id="KW-1185">Reference proteome</keyword>
<sequence>MPNTILPNTNLQQVHDPNVIKVVVMGVESTGKTTLCQDLATAYGSTWVVEYMRPYLKQKWQTPEGRLAGIGYDDLLPIAKGQIHAENQATAQLAKQASHNNKNHAAKLPLFCDTCLFELMVYAHWYQGRCPSKLKQAALSHRYDMVLLTKLDVPWQADGIRDSPYERNAIHDVFVTALNTYGIDYRMIGGSRDERVTQVKKWLSHQALLGVCQLCQ</sequence>
<dbReference type="InterPro" id="IPR052735">
    <property type="entry name" value="NAD_biosynth-regulator"/>
</dbReference>
<dbReference type="SUPFAM" id="SSF52540">
    <property type="entry name" value="P-loop containing nucleoside triphosphate hydrolases"/>
    <property type="match status" value="1"/>
</dbReference>
<gene>
    <name evidence="2" type="ORF">B0682_00970</name>
</gene>
<dbReference type="Pfam" id="PF13521">
    <property type="entry name" value="AAA_28"/>
    <property type="match status" value="1"/>
</dbReference>
<evidence type="ECO:0000313" key="3">
    <source>
        <dbReference type="Proteomes" id="UP000191094"/>
    </source>
</evidence>
<dbReference type="AlphaFoldDB" id="A0A1T0CKX4"/>
<dbReference type="Proteomes" id="UP000191094">
    <property type="component" value="Unassembled WGS sequence"/>
</dbReference>
<dbReference type="RefSeq" id="WP_078306227.1">
    <property type="nucleotide sequence ID" value="NZ_MUYT01000001.1"/>
</dbReference>
<evidence type="ECO:0000313" key="2">
    <source>
        <dbReference type="EMBL" id="OOS22811.1"/>
    </source>
</evidence>
<reference evidence="2 3" key="1">
    <citation type="submission" date="2017-02" db="EMBL/GenBank/DDBJ databases">
        <title>Draft genome sequence of Moraxella lincolnii CCUG 9405T type strain.</title>
        <authorList>
            <person name="Salva-Serra F."/>
            <person name="Engstrom-Jakobsson H."/>
            <person name="Thorell K."/>
            <person name="Jaen-Luchoro D."/>
            <person name="Gonzales-Siles L."/>
            <person name="Karlsson R."/>
            <person name="Yazdan S."/>
            <person name="Boulund F."/>
            <person name="Johnning A."/>
            <person name="Engstrand L."/>
            <person name="Kristiansson E."/>
            <person name="Moore E."/>
        </authorList>
    </citation>
    <scope>NUCLEOTIDE SEQUENCE [LARGE SCALE GENOMIC DNA]</scope>
    <source>
        <strain evidence="2 3">CCUG 9405</strain>
    </source>
</reference>